<dbReference type="GO" id="GO:0006048">
    <property type="term" value="P:UDP-N-acetylglucosamine biosynthetic process"/>
    <property type="evidence" value="ECO:0007669"/>
    <property type="project" value="UniProtKB-UniRule"/>
</dbReference>
<proteinExistence type="inferred from homology"/>
<comment type="similarity">
    <text evidence="2 6">Belongs to the acetyltransferase family. GNA1 subfamily.</text>
</comment>
<keyword evidence="3 6" id="KW-0808">Transferase</keyword>
<keyword evidence="4 6" id="KW-0012">Acyltransferase</keyword>
<gene>
    <name evidence="8" type="primary">gna-1</name>
    <name evidence="8" type="ORF">AWC38_SpisGene18725</name>
</gene>
<organism evidence="8 9">
    <name type="scientific">Stylophora pistillata</name>
    <name type="common">Smooth cauliflower coral</name>
    <dbReference type="NCBI Taxonomy" id="50429"/>
    <lineage>
        <taxon>Eukaryota</taxon>
        <taxon>Metazoa</taxon>
        <taxon>Cnidaria</taxon>
        <taxon>Anthozoa</taxon>
        <taxon>Hexacorallia</taxon>
        <taxon>Scleractinia</taxon>
        <taxon>Astrocoeniina</taxon>
        <taxon>Pocilloporidae</taxon>
        <taxon>Stylophora</taxon>
    </lineage>
</organism>
<dbReference type="EC" id="2.3.1.4" evidence="6"/>
<comment type="caution">
    <text evidence="8">The sequence shown here is derived from an EMBL/GenBank/DDBJ whole genome shotgun (WGS) entry which is preliminary data.</text>
</comment>
<sequence>MAKVNEEDNLLMFDKQLLKGIDLSKGECRLHECGLSVENPGDNLILRPLSADDYDKGFLQLLGQLTKVGEVTKEKYLERFHAMQSCPSTYYLIVIEDVELAKLVACGTLVVEQKFIHDIAVRGRIEDIVVDNSCRGKKIGKLIVETLILLGKKLGCYKISLECKDPLLPFYTQFGLKHEDKQNYLCKRFFH</sequence>
<dbReference type="InterPro" id="IPR016181">
    <property type="entry name" value="Acyl_CoA_acyltransferase"/>
</dbReference>
<evidence type="ECO:0000256" key="6">
    <source>
        <dbReference type="RuleBase" id="RU365086"/>
    </source>
</evidence>
<name>A0A2B4RF33_STYPI</name>
<dbReference type="InterPro" id="IPR000182">
    <property type="entry name" value="GNAT_dom"/>
</dbReference>
<dbReference type="UniPathway" id="UPA00113">
    <property type="reaction ID" value="UER00529"/>
</dbReference>
<keyword evidence="9" id="KW-1185">Reference proteome</keyword>
<comment type="pathway">
    <text evidence="1 6">Nucleotide-sugar biosynthesis; UDP-N-acetyl-alpha-D-glucosamine biosynthesis; N-acetyl-alpha-D-glucosamine 1-phosphate from alpha-D-glucosamine 6-phosphate (route I): step 1/2.</text>
</comment>
<dbReference type="OrthoDB" id="10039976at2759"/>
<dbReference type="Proteomes" id="UP000225706">
    <property type="component" value="Unassembled WGS sequence"/>
</dbReference>
<dbReference type="EMBL" id="LSMT01000506">
    <property type="protein sequence ID" value="PFX16974.1"/>
    <property type="molecule type" value="Genomic_DNA"/>
</dbReference>
<evidence type="ECO:0000256" key="3">
    <source>
        <dbReference type="ARBA" id="ARBA00022679"/>
    </source>
</evidence>
<dbReference type="Pfam" id="PF00583">
    <property type="entry name" value="Acetyltransf_1"/>
    <property type="match status" value="1"/>
</dbReference>
<dbReference type="SUPFAM" id="SSF55729">
    <property type="entry name" value="Acyl-CoA N-acyltransferases (Nat)"/>
    <property type="match status" value="1"/>
</dbReference>
<dbReference type="GO" id="GO:0004343">
    <property type="term" value="F:glucosamine 6-phosphate N-acetyltransferase activity"/>
    <property type="evidence" value="ECO:0007669"/>
    <property type="project" value="UniProtKB-UniRule"/>
</dbReference>
<evidence type="ECO:0000313" key="9">
    <source>
        <dbReference type="Proteomes" id="UP000225706"/>
    </source>
</evidence>
<comment type="catalytic activity">
    <reaction evidence="5 6">
        <text>D-glucosamine 6-phosphate + acetyl-CoA = N-acetyl-D-glucosamine 6-phosphate + CoA + H(+)</text>
        <dbReference type="Rhea" id="RHEA:10292"/>
        <dbReference type="ChEBI" id="CHEBI:15378"/>
        <dbReference type="ChEBI" id="CHEBI:57287"/>
        <dbReference type="ChEBI" id="CHEBI:57288"/>
        <dbReference type="ChEBI" id="CHEBI:57513"/>
        <dbReference type="ChEBI" id="CHEBI:58725"/>
        <dbReference type="EC" id="2.3.1.4"/>
    </reaction>
</comment>
<dbReference type="STRING" id="50429.A0A2B4RF33"/>
<evidence type="ECO:0000256" key="4">
    <source>
        <dbReference type="ARBA" id="ARBA00023315"/>
    </source>
</evidence>
<dbReference type="CDD" id="cd04301">
    <property type="entry name" value="NAT_SF"/>
    <property type="match status" value="1"/>
</dbReference>
<evidence type="ECO:0000259" key="7">
    <source>
        <dbReference type="PROSITE" id="PS51186"/>
    </source>
</evidence>
<dbReference type="Gene3D" id="3.40.630.30">
    <property type="match status" value="1"/>
</dbReference>
<feature type="domain" description="N-acetyltransferase" evidence="7">
    <location>
        <begin position="44"/>
        <end position="191"/>
    </location>
</feature>
<evidence type="ECO:0000313" key="8">
    <source>
        <dbReference type="EMBL" id="PFX16974.1"/>
    </source>
</evidence>
<dbReference type="PROSITE" id="PS51186">
    <property type="entry name" value="GNAT"/>
    <property type="match status" value="1"/>
</dbReference>
<reference evidence="9" key="1">
    <citation type="journal article" date="2017" name="bioRxiv">
        <title>Comparative analysis of the genomes of Stylophora pistillata and Acropora digitifera provides evidence for extensive differences between species of corals.</title>
        <authorList>
            <person name="Voolstra C.R."/>
            <person name="Li Y."/>
            <person name="Liew Y.J."/>
            <person name="Baumgarten S."/>
            <person name="Zoccola D."/>
            <person name="Flot J.-F."/>
            <person name="Tambutte S."/>
            <person name="Allemand D."/>
            <person name="Aranda M."/>
        </authorList>
    </citation>
    <scope>NUCLEOTIDE SEQUENCE [LARGE SCALE GENOMIC DNA]</scope>
</reference>
<evidence type="ECO:0000256" key="1">
    <source>
        <dbReference type="ARBA" id="ARBA00004832"/>
    </source>
</evidence>
<accession>A0A2B4RF33</accession>
<dbReference type="PANTHER" id="PTHR13355">
    <property type="entry name" value="GLUCOSAMINE 6-PHOSPHATE N-ACETYLTRANSFERASE"/>
    <property type="match status" value="1"/>
</dbReference>
<evidence type="ECO:0000256" key="5">
    <source>
        <dbReference type="ARBA" id="ARBA00048964"/>
    </source>
</evidence>
<dbReference type="AlphaFoldDB" id="A0A2B4RF33"/>
<dbReference type="PANTHER" id="PTHR13355:SF11">
    <property type="entry name" value="GLUCOSAMINE 6-PHOSPHATE N-ACETYLTRANSFERASE"/>
    <property type="match status" value="1"/>
</dbReference>
<protein>
    <recommendedName>
        <fullName evidence="6">Glucosamine 6-phosphate N-acetyltransferase</fullName>
        <ecNumber evidence="6">2.3.1.4</ecNumber>
    </recommendedName>
</protein>
<dbReference type="InterPro" id="IPR039143">
    <property type="entry name" value="GNPNAT1-like"/>
</dbReference>
<evidence type="ECO:0000256" key="2">
    <source>
        <dbReference type="ARBA" id="ARBA00006048"/>
    </source>
</evidence>
<dbReference type="FunFam" id="3.40.630.30:FF:000043">
    <property type="entry name" value="Glucosamine 6-phosphate N-acetyltransferase"/>
    <property type="match status" value="1"/>
</dbReference>